<evidence type="ECO:0000313" key="3">
    <source>
        <dbReference type="Proteomes" id="UP000541154"/>
    </source>
</evidence>
<dbReference type="NCBIfam" id="TIGR01489">
    <property type="entry name" value="DKMTPPase-SF"/>
    <property type="match status" value="1"/>
</dbReference>
<dbReference type="InterPro" id="IPR036412">
    <property type="entry name" value="HAD-like_sf"/>
</dbReference>
<proteinExistence type="predicted"/>
<dbReference type="Pfam" id="PF12710">
    <property type="entry name" value="HAD"/>
    <property type="match status" value="1"/>
</dbReference>
<organism evidence="2 3">
    <name type="scientific">Petromyces alliaceus</name>
    <name type="common">Aspergillus alliaceus</name>
    <dbReference type="NCBI Taxonomy" id="209559"/>
    <lineage>
        <taxon>Eukaryota</taxon>
        <taxon>Fungi</taxon>
        <taxon>Dikarya</taxon>
        <taxon>Ascomycota</taxon>
        <taxon>Pezizomycotina</taxon>
        <taxon>Eurotiomycetes</taxon>
        <taxon>Eurotiomycetidae</taxon>
        <taxon>Eurotiales</taxon>
        <taxon>Aspergillaceae</taxon>
        <taxon>Aspergillus</taxon>
        <taxon>Aspergillus subgen. Circumdati</taxon>
    </lineage>
</organism>
<accession>A0A8H6E7F6</accession>
<evidence type="ECO:0000256" key="1">
    <source>
        <dbReference type="ARBA" id="ARBA00022801"/>
    </source>
</evidence>
<dbReference type="GO" id="GO:0016791">
    <property type="term" value="F:phosphatase activity"/>
    <property type="evidence" value="ECO:0007669"/>
    <property type="project" value="InterPro"/>
</dbReference>
<dbReference type="SUPFAM" id="SSF56784">
    <property type="entry name" value="HAD-like"/>
    <property type="match status" value="1"/>
</dbReference>
<dbReference type="Proteomes" id="UP000541154">
    <property type="component" value="Unassembled WGS sequence"/>
</dbReference>
<evidence type="ECO:0008006" key="4">
    <source>
        <dbReference type="Google" id="ProtNLM"/>
    </source>
</evidence>
<gene>
    <name evidence="2" type="ORF">ETB97_000370</name>
</gene>
<dbReference type="EMBL" id="SPNV01000102">
    <property type="protein sequence ID" value="KAF5861333.1"/>
    <property type="molecule type" value="Genomic_DNA"/>
</dbReference>
<dbReference type="InterPro" id="IPR023214">
    <property type="entry name" value="HAD_sf"/>
</dbReference>
<dbReference type="Gene3D" id="3.90.1470.20">
    <property type="match status" value="1"/>
</dbReference>
<reference evidence="2 3" key="1">
    <citation type="submission" date="2019-04" db="EMBL/GenBank/DDBJ databases">
        <title>Aspergillus burnettii sp. nov., novel species from soil in southeast Queensland.</title>
        <authorList>
            <person name="Gilchrist C.L.M."/>
            <person name="Pitt J.I."/>
            <person name="Lange L."/>
            <person name="Lacey H.J."/>
            <person name="Vuong D."/>
            <person name="Midgley D.J."/>
            <person name="Greenfield P."/>
            <person name="Bradbury M."/>
            <person name="Lacey E."/>
            <person name="Busk P.K."/>
            <person name="Pilgaard B."/>
            <person name="Chooi Y.H."/>
            <person name="Piggott A.M."/>
        </authorList>
    </citation>
    <scope>NUCLEOTIDE SEQUENCE [LARGE SCALE GENOMIC DNA]</scope>
    <source>
        <strain evidence="2 3">FRR 5400</strain>
    </source>
</reference>
<dbReference type="NCBIfam" id="TIGR01488">
    <property type="entry name" value="HAD-SF-IB"/>
    <property type="match status" value="1"/>
</dbReference>
<protein>
    <recommendedName>
        <fullName evidence="4">Phosphoserine phosphatase</fullName>
    </recommendedName>
</protein>
<sequence length="272" mass="30558">MSASSLPYMKSNPKIIFFTDFDGTITLQDSNDFLVIAYPELDARILADWPRLRQIISVMDKENVAKGTSTDAFRDMLDSVKTPFNECIEQLKRNMKLDPYFVEFYNWAKENNVPIVVLSSGMTPIISALFEALLGHKPDEHLQIVANDVESRDGKDINTEGGWQIKYHDDSHFGHDKSLEIKPYAALPDNVRPTLLYAGDGVSDLSAASETDLLFAKKGRDLVTYCERQGTPFTVFESWSSILATTKDILSGKVTIKKVAQEGLETVHKEKN</sequence>
<dbReference type="AlphaFoldDB" id="A0A8H6E7F6"/>
<comment type="caution">
    <text evidence="2">The sequence shown here is derived from an EMBL/GenBank/DDBJ whole genome shotgun (WGS) entry which is preliminary data.</text>
</comment>
<dbReference type="InterPro" id="IPR006384">
    <property type="entry name" value="HAD_hydro_PyrdxlP_Pase-like"/>
</dbReference>
<name>A0A8H6E7F6_PETAA</name>
<dbReference type="InterPro" id="IPR050849">
    <property type="entry name" value="HAD-like_hydrolase_phosphatase"/>
</dbReference>
<dbReference type="Gene3D" id="3.40.50.1000">
    <property type="entry name" value="HAD superfamily/HAD-like"/>
    <property type="match status" value="1"/>
</dbReference>
<dbReference type="PANTHER" id="PTHR28181:SF2">
    <property type="entry name" value="PHOSPHORIC MONOESTER HYDROLASE"/>
    <property type="match status" value="1"/>
</dbReference>
<evidence type="ECO:0000313" key="2">
    <source>
        <dbReference type="EMBL" id="KAF5861333.1"/>
    </source>
</evidence>
<dbReference type="PANTHER" id="PTHR28181">
    <property type="entry name" value="UPF0655 PROTEIN YCR015C"/>
    <property type="match status" value="1"/>
</dbReference>
<keyword evidence="1" id="KW-0378">Hydrolase</keyword>
<keyword evidence="3" id="KW-1185">Reference proteome</keyword>